<dbReference type="InterPro" id="IPR015424">
    <property type="entry name" value="PyrdxlP-dep_Trfase"/>
</dbReference>
<dbReference type="Proteomes" id="UP000699462">
    <property type="component" value="Unassembled WGS sequence"/>
</dbReference>
<accession>A0A8T0D7Y0</accession>
<dbReference type="Gene3D" id="3.90.1150.10">
    <property type="entry name" value="Aspartate Aminotransferase, domain 1"/>
    <property type="match status" value="1"/>
</dbReference>
<protein>
    <recommendedName>
        <fullName evidence="2">Aminotransferase class V domain-containing protein</fullName>
    </recommendedName>
</protein>
<sequence length="1139" mass="127648">MAGVGEIRHSRSAHRIFYTMPEKPNVSFSESILHRPGVQYDHPRDHTSDHTRTNNAADSTMLMTYINENIMGKSKTFRGPFGDRKNFIITEVLPTYGNTHTTTNVTSLQTTMFRHEARDIIRNAVLASVDDAVIFVGSGCTGAIHKLIHNLHLEQPPIVIVGPFEHHSNILPWRHLARKVCRAETDSSGTVSLHSLESILRVESISAQELGCKLIVCMAAASNVTGILVDVNAFCSLIHRYGGLAFWDYATAAPYVKIDMNPIVTGPNRDLVYKDAVYFSMHKFIGGPQTPGVLVAKRSLFNAGESQPSGCGGGTVFFVRRDAQVYLKDVEEREEGGTPAIVESIRAGLVMQLKEAVTCEAIMEREEALVRHIWDRLSDCRNLIVLGSKEAQRLPIISVVIRHSYPASGNDMGLPDQTGHPCLFLHHNFVSALLNDLFGIQSRGGCACAGPYAMDLLGIDEALAKLYEETLVGCRLENYRRDRVLDAPQREVIRPGFVRVSLPFFFTDTEVDFVLDAMKFVATHGWVFLPLYRYNPATGEWTHRQHDPGRDRKWLSNVQYAGGKMSWSSARITGEMPPPESFEVCLKAAYEELYRTLKLIDLSAASPVPDDTACFDEPTRELRWFLLPSEAAAQIRNEMNQLAICVPHSAPWHPGLLSTCFCPDLALNTKRINLLDNRSSSDSYHTAQSLKPSSPVPLPPGPRKIKDITSNTTTLVHRKKRGKRSLSEGPPVKLDQLDIFDPSAVTLDVNEGRVDFSLPDENRHDECRSVEPSAQLYIEDIPVPSSPGSREFDRPSSVARNNNAHSIMCAASDLRSRSCPLLPQMTVSTRLSTPKVRLLKEGRRLSRLSKTPWRTPPKDMYKLVLQAIRQFDMIHPGDRVLVCLSGGKDSLSLLHCLRQYQCTFRRNRHDSNQIVGFDLAAVTVDPGTPAYDPSPLIPYLTDLDVPYFFERQGIIHQATNLPYEVSSICSFCSRMKRGRIYACARRNRYNVIALGQHLDDIAESFVMSCFHNGVLLTMKANYTIRQGDLRVIRPLAFVREQQTRKFADAAKLPIIPENCPACFEAPKERFRVKRMLAEQELLFPRLFSNLVTTMMPLIGESSTRPRKKYSHAVVRALLDKTITSSKENNHNSRSTITCG</sequence>
<dbReference type="EMBL" id="JTDF01014660">
    <property type="protein sequence ID" value="KAF8563074.1"/>
    <property type="molecule type" value="Genomic_DNA"/>
</dbReference>
<dbReference type="Pfam" id="PF00266">
    <property type="entry name" value="Aminotran_5"/>
    <property type="match status" value="1"/>
</dbReference>
<dbReference type="Gene3D" id="3.40.50.620">
    <property type="entry name" value="HUPs"/>
    <property type="match status" value="1"/>
</dbReference>
<gene>
    <name evidence="3" type="ORF">P879_07210</name>
</gene>
<dbReference type="InterPro" id="IPR014729">
    <property type="entry name" value="Rossmann-like_a/b/a_fold"/>
</dbReference>
<dbReference type="PANTHER" id="PTHR43686:SF1">
    <property type="entry name" value="AMINOTRAN_5 DOMAIN-CONTAINING PROTEIN"/>
    <property type="match status" value="1"/>
</dbReference>
<evidence type="ECO:0000256" key="1">
    <source>
        <dbReference type="SAM" id="MobiDB-lite"/>
    </source>
</evidence>
<proteinExistence type="predicted"/>
<dbReference type="SUPFAM" id="SSF52402">
    <property type="entry name" value="Adenine nucleotide alpha hydrolases-like"/>
    <property type="match status" value="1"/>
</dbReference>
<dbReference type="InterPro" id="IPR000192">
    <property type="entry name" value="Aminotrans_V_dom"/>
</dbReference>
<organism evidence="3 4">
    <name type="scientific">Paragonimus westermani</name>
    <dbReference type="NCBI Taxonomy" id="34504"/>
    <lineage>
        <taxon>Eukaryota</taxon>
        <taxon>Metazoa</taxon>
        <taxon>Spiralia</taxon>
        <taxon>Lophotrochozoa</taxon>
        <taxon>Platyhelminthes</taxon>
        <taxon>Trematoda</taxon>
        <taxon>Digenea</taxon>
        <taxon>Plagiorchiida</taxon>
        <taxon>Troglotremata</taxon>
        <taxon>Troglotrematidae</taxon>
        <taxon>Paragonimus</taxon>
    </lineage>
</organism>
<evidence type="ECO:0000313" key="4">
    <source>
        <dbReference type="Proteomes" id="UP000699462"/>
    </source>
</evidence>
<dbReference type="PANTHER" id="PTHR43686">
    <property type="entry name" value="SULFURTRANSFERASE-RELATED"/>
    <property type="match status" value="1"/>
</dbReference>
<name>A0A8T0D7Y0_9TREM</name>
<reference evidence="3 4" key="1">
    <citation type="submission" date="2019-07" db="EMBL/GenBank/DDBJ databases">
        <title>Annotation for the trematode Paragonimus westermani.</title>
        <authorList>
            <person name="Choi Y.-J."/>
        </authorList>
    </citation>
    <scope>NUCLEOTIDE SEQUENCE [LARGE SCALE GENOMIC DNA]</scope>
    <source>
        <strain evidence="3">180907_Pwestermani</strain>
    </source>
</reference>
<evidence type="ECO:0000259" key="2">
    <source>
        <dbReference type="Pfam" id="PF00266"/>
    </source>
</evidence>
<comment type="caution">
    <text evidence="3">The sequence shown here is derived from an EMBL/GenBank/DDBJ whole genome shotgun (WGS) entry which is preliminary data.</text>
</comment>
<dbReference type="AlphaFoldDB" id="A0A8T0D7Y0"/>
<dbReference type="SUPFAM" id="SSF53383">
    <property type="entry name" value="PLP-dependent transferases"/>
    <property type="match status" value="1"/>
</dbReference>
<dbReference type="InterPro" id="IPR015422">
    <property type="entry name" value="PyrdxlP-dep_Trfase_small"/>
</dbReference>
<keyword evidence="4" id="KW-1185">Reference proteome</keyword>
<dbReference type="CDD" id="cd24138">
    <property type="entry name" value="TtcA-like"/>
    <property type="match status" value="1"/>
</dbReference>
<dbReference type="InterPro" id="IPR015421">
    <property type="entry name" value="PyrdxlP-dep_Trfase_major"/>
</dbReference>
<dbReference type="OrthoDB" id="420046at2759"/>
<feature type="region of interest" description="Disordered" evidence="1">
    <location>
        <begin position="683"/>
        <end position="730"/>
    </location>
</feature>
<evidence type="ECO:0000313" key="3">
    <source>
        <dbReference type="EMBL" id="KAF8563074.1"/>
    </source>
</evidence>
<feature type="domain" description="Aminotransferase class V" evidence="2">
    <location>
        <begin position="95"/>
        <end position="427"/>
    </location>
</feature>
<dbReference type="Gene3D" id="3.40.640.10">
    <property type="entry name" value="Type I PLP-dependent aspartate aminotransferase-like (Major domain)"/>
    <property type="match status" value="1"/>
</dbReference>